<name>A3JZN6_SAGS3</name>
<protein>
    <submittedName>
        <fullName evidence="2">Uncharacterized protein</fullName>
    </submittedName>
</protein>
<dbReference type="AlphaFoldDB" id="A3JZN6"/>
<dbReference type="OrthoDB" id="7846007at2"/>
<feature type="compositionally biased region" description="Low complexity" evidence="1">
    <location>
        <begin position="248"/>
        <end position="282"/>
    </location>
</feature>
<accession>A3JZN6</accession>
<feature type="compositionally biased region" description="Low complexity" evidence="1">
    <location>
        <begin position="311"/>
        <end position="322"/>
    </location>
</feature>
<sequence>MHAMLLDSDIPRLDRLQIAFLEAGIHVTGSGSLSVAECCLRRAVADVLLVDLDTAGAYLPEIVTLAERRNPRLVTLFLSDAVSAATDRWSDRFASLHCVLEGVSEAGLVARMARASLAGRARCSEVAQKAAAEVRAAADQNARHRAEAARSPVATPQAAVPPQPAATTQHDMPHAVQEARHDPSVAAREAHLKQQTAAMRTTLSAPPRPDALSAQRSAAPSEDLQRTAPPVGPALKPNEYPAIRMHPALAAQRAAEAQTRTAAADKAPQEQAPKPAAQPALASIQPLRAQTAAAAVQPLRPQTAPTPAPAHAPAQAPVAAPEETPRPVFQTSRRRLGVTSGALMSA</sequence>
<evidence type="ECO:0000256" key="1">
    <source>
        <dbReference type="SAM" id="MobiDB-lite"/>
    </source>
</evidence>
<feature type="compositionally biased region" description="Basic and acidic residues" evidence="1">
    <location>
        <begin position="171"/>
        <end position="192"/>
    </location>
</feature>
<proteinExistence type="predicted"/>
<evidence type="ECO:0000313" key="2">
    <source>
        <dbReference type="EMBL" id="EBA09939.1"/>
    </source>
</evidence>
<comment type="caution">
    <text evidence="2">The sequence shown here is derived from an EMBL/GenBank/DDBJ whole genome shotgun (WGS) entry which is preliminary data.</text>
</comment>
<dbReference type="Proteomes" id="UP000005713">
    <property type="component" value="Unassembled WGS sequence"/>
</dbReference>
<reference evidence="2 3" key="1">
    <citation type="submission" date="2006-06" db="EMBL/GenBank/DDBJ databases">
        <authorList>
            <person name="Moran M.A."/>
            <person name="Ferriera S."/>
            <person name="Johnson J."/>
            <person name="Kravitz S."/>
            <person name="Beeson K."/>
            <person name="Sutton G."/>
            <person name="Rogers Y.-H."/>
            <person name="Friedman R."/>
            <person name="Frazier M."/>
            <person name="Venter J.C."/>
        </authorList>
    </citation>
    <scope>NUCLEOTIDE SEQUENCE [LARGE SCALE GENOMIC DNA]</scope>
    <source>
        <strain evidence="2 3">E-37</strain>
    </source>
</reference>
<dbReference type="EMBL" id="AAYA01000002">
    <property type="protein sequence ID" value="EBA09939.1"/>
    <property type="molecule type" value="Genomic_DNA"/>
</dbReference>
<evidence type="ECO:0000313" key="3">
    <source>
        <dbReference type="Proteomes" id="UP000005713"/>
    </source>
</evidence>
<dbReference type="RefSeq" id="WP_005856271.1">
    <property type="nucleotide sequence ID" value="NZ_AAYA01000002.1"/>
</dbReference>
<gene>
    <name evidence="2" type="ORF">SSE37_09023</name>
</gene>
<organism evidence="2 3">
    <name type="scientific">Sagittula stellata (strain ATCC 700073 / DSM 11524 / E-37)</name>
    <dbReference type="NCBI Taxonomy" id="388399"/>
    <lineage>
        <taxon>Bacteria</taxon>
        <taxon>Pseudomonadati</taxon>
        <taxon>Pseudomonadota</taxon>
        <taxon>Alphaproteobacteria</taxon>
        <taxon>Rhodobacterales</taxon>
        <taxon>Roseobacteraceae</taxon>
        <taxon>Sagittula</taxon>
    </lineage>
</organism>
<feature type="region of interest" description="Disordered" evidence="1">
    <location>
        <begin position="138"/>
        <end position="346"/>
    </location>
</feature>
<keyword evidence="3" id="KW-1185">Reference proteome</keyword>
<feature type="compositionally biased region" description="Polar residues" evidence="1">
    <location>
        <begin position="193"/>
        <end position="204"/>
    </location>
</feature>